<organism evidence="1 2">
    <name type="scientific">Phytophthora lilii</name>
    <dbReference type="NCBI Taxonomy" id="2077276"/>
    <lineage>
        <taxon>Eukaryota</taxon>
        <taxon>Sar</taxon>
        <taxon>Stramenopiles</taxon>
        <taxon>Oomycota</taxon>
        <taxon>Peronosporomycetes</taxon>
        <taxon>Peronosporales</taxon>
        <taxon>Peronosporaceae</taxon>
        <taxon>Phytophthora</taxon>
    </lineage>
</organism>
<dbReference type="EMBL" id="BSXW01000605">
    <property type="protein sequence ID" value="GMF26415.1"/>
    <property type="molecule type" value="Genomic_DNA"/>
</dbReference>
<name>A0A9W6U714_9STRA</name>
<reference evidence="1" key="1">
    <citation type="submission" date="2023-04" db="EMBL/GenBank/DDBJ databases">
        <title>Phytophthora lilii NBRC 32176.</title>
        <authorList>
            <person name="Ichikawa N."/>
            <person name="Sato H."/>
            <person name="Tonouchi N."/>
        </authorList>
    </citation>
    <scope>NUCLEOTIDE SEQUENCE</scope>
    <source>
        <strain evidence="1">NBRC 32176</strain>
    </source>
</reference>
<dbReference type="AlphaFoldDB" id="A0A9W6U714"/>
<sequence>MPRSARAIASVPRYEAVATSVSPTAGPFQNSRVIADAKGKLSAEGAGTSLEDCEATSAGIAIDASTVHEPQEAEAAAASAAESLRNRETDHCDFGIRLDNVKARQASCGCVATL</sequence>
<comment type="caution">
    <text evidence="1">The sequence shown here is derived from an EMBL/GenBank/DDBJ whole genome shotgun (WGS) entry which is preliminary data.</text>
</comment>
<protein>
    <submittedName>
        <fullName evidence="1">Unnamed protein product</fullName>
    </submittedName>
</protein>
<dbReference type="Proteomes" id="UP001165083">
    <property type="component" value="Unassembled WGS sequence"/>
</dbReference>
<evidence type="ECO:0000313" key="1">
    <source>
        <dbReference type="EMBL" id="GMF26415.1"/>
    </source>
</evidence>
<evidence type="ECO:0000313" key="2">
    <source>
        <dbReference type="Proteomes" id="UP001165083"/>
    </source>
</evidence>
<gene>
    <name evidence="1" type="ORF">Plil01_001098500</name>
</gene>
<accession>A0A9W6U714</accession>
<keyword evidence="2" id="KW-1185">Reference proteome</keyword>
<proteinExistence type="predicted"/>